<evidence type="ECO:0000313" key="1">
    <source>
        <dbReference type="EMBL" id="MCJ8737172.1"/>
    </source>
</evidence>
<organism evidence="1 2">
    <name type="scientific">Pangasius djambal</name>
    <dbReference type="NCBI Taxonomy" id="1691987"/>
    <lineage>
        <taxon>Eukaryota</taxon>
        <taxon>Metazoa</taxon>
        <taxon>Chordata</taxon>
        <taxon>Craniata</taxon>
        <taxon>Vertebrata</taxon>
        <taxon>Euteleostomi</taxon>
        <taxon>Actinopterygii</taxon>
        <taxon>Neopterygii</taxon>
        <taxon>Teleostei</taxon>
        <taxon>Ostariophysi</taxon>
        <taxon>Siluriformes</taxon>
        <taxon>Pangasiidae</taxon>
        <taxon>Pangasius</taxon>
    </lineage>
</organism>
<reference evidence="1" key="1">
    <citation type="submission" date="2020-02" db="EMBL/GenBank/DDBJ databases">
        <title>Genome sequencing of the panga catfish, Pangasius djambal.</title>
        <authorList>
            <person name="Wen M."/>
            <person name="Zahm M."/>
            <person name="Roques C."/>
            <person name="Cabau C."/>
            <person name="Klopp C."/>
            <person name="Donnadieu C."/>
            <person name="Jouanno E."/>
            <person name="Avarre J.-C."/>
            <person name="Campet M."/>
            <person name="Ha T."/>
            <person name="Dugue R."/>
            <person name="Lampietro C."/>
            <person name="Louis A."/>
            <person name="Herpin A."/>
            <person name="Echchiki A."/>
            <person name="Berthelot C."/>
            <person name="Parey E."/>
            <person name="Roest-Crollius H."/>
            <person name="Braasch I."/>
            <person name="Postlethwait J.H."/>
            <person name="Bobe J."/>
            <person name="Montfort J."/>
            <person name="Bouchez O."/>
            <person name="Begum T."/>
            <person name="Schartl M."/>
            <person name="Gustiano R."/>
            <person name="Guiguen Y."/>
        </authorList>
    </citation>
    <scope>NUCLEOTIDE SEQUENCE</scope>
    <source>
        <strain evidence="1">Pdj_M5554</strain>
    </source>
</reference>
<keyword evidence="2" id="KW-1185">Reference proteome</keyword>
<feature type="non-terminal residue" evidence="1">
    <location>
        <position position="210"/>
    </location>
</feature>
<protein>
    <submittedName>
        <fullName evidence="1">Uncharacterized protein</fullName>
    </submittedName>
</protein>
<accession>A0ACC5YNG3</accession>
<feature type="non-terminal residue" evidence="1">
    <location>
        <position position="1"/>
    </location>
</feature>
<proteinExistence type="predicted"/>
<sequence>KLNTPVLKVIEAGCQSGAKLQDQAPHVESLKLEPTQESKTKATITKEINTEISDPGRTALKEDRGVGTSLDTRPKQRDGSMPRNFEIRSFSKVQETNWEIHQLGSDDESNKSQSKVELVIINSNNSTETDVTNKQNNATPEVLMNSGFGVKEKIQAPIPKKRSNEEIRVMNITNKRTTPTRTEELSVDLNVKEDPGILGNLEIGPVNNVN</sequence>
<dbReference type="EMBL" id="CM040984">
    <property type="protein sequence ID" value="MCJ8737172.1"/>
    <property type="molecule type" value="Genomic_DNA"/>
</dbReference>
<gene>
    <name evidence="1" type="ORF">PDJAM_G00021000</name>
</gene>
<comment type="caution">
    <text evidence="1">The sequence shown here is derived from an EMBL/GenBank/DDBJ whole genome shotgun (WGS) entry which is preliminary data.</text>
</comment>
<dbReference type="Proteomes" id="UP000830395">
    <property type="component" value="Chromosome 10"/>
</dbReference>
<name>A0ACC5YNG3_9TELE</name>
<evidence type="ECO:0000313" key="2">
    <source>
        <dbReference type="Proteomes" id="UP000830395"/>
    </source>
</evidence>